<dbReference type="RefSeq" id="YP_010656311.1">
    <property type="nucleotide sequence ID" value="NC_070837.1"/>
</dbReference>
<organism evidence="2 3">
    <name type="scientific">Arthrobacter phage Faja</name>
    <dbReference type="NCBI Taxonomy" id="2419957"/>
    <lineage>
        <taxon>Viruses</taxon>
        <taxon>Duplodnaviria</taxon>
        <taxon>Heunggongvirae</taxon>
        <taxon>Uroviricota</taxon>
        <taxon>Caudoviricetes</taxon>
        <taxon>Fajavirus</taxon>
        <taxon>Fajavirus faja</taxon>
    </lineage>
</organism>
<name>A0A3G2KFY6_9CAUD</name>
<dbReference type="GeneID" id="77932191"/>
<evidence type="ECO:0000313" key="3">
    <source>
        <dbReference type="Proteomes" id="UP000280317"/>
    </source>
</evidence>
<proteinExistence type="predicted"/>
<keyword evidence="1" id="KW-1133">Transmembrane helix</keyword>
<feature type="transmembrane region" description="Helical" evidence="1">
    <location>
        <begin position="26"/>
        <end position="46"/>
    </location>
</feature>
<reference evidence="2 3" key="1">
    <citation type="submission" date="2018-09" db="EMBL/GenBank/DDBJ databases">
        <authorList>
            <person name="Ulbrich M.C."/>
            <person name="Stoner T.H."/>
            <person name="Garlena R.A."/>
            <person name="Russell D.A."/>
            <person name="Pope W.H."/>
            <person name="Jacobs-Sera D."/>
            <person name="Hatfull G.F."/>
        </authorList>
    </citation>
    <scope>NUCLEOTIDE SEQUENCE [LARGE SCALE GENOMIC DNA]</scope>
</reference>
<accession>A0A3G2KFY6</accession>
<protein>
    <submittedName>
        <fullName evidence="2">Uncharacterized protein</fullName>
    </submittedName>
</protein>
<dbReference type="EMBL" id="MH834612">
    <property type="protein sequence ID" value="AYN57878.1"/>
    <property type="molecule type" value="Genomic_DNA"/>
</dbReference>
<gene>
    <name evidence="2" type="primary">25</name>
    <name evidence="2" type="ORF">PBI_FAJA_25</name>
</gene>
<keyword evidence="1" id="KW-0472">Membrane</keyword>
<dbReference type="Proteomes" id="UP000280317">
    <property type="component" value="Segment"/>
</dbReference>
<keyword evidence="1" id="KW-0812">Transmembrane</keyword>
<keyword evidence="3" id="KW-1185">Reference proteome</keyword>
<evidence type="ECO:0000313" key="2">
    <source>
        <dbReference type="EMBL" id="AYN57878.1"/>
    </source>
</evidence>
<sequence length="102" mass="10763">MADHIAIIPSQVVHPWRASIRTFLQVLIPAISLVLAVGPEVLQILAEQLKGQLPDGVIAWLLGAAVFLAAVSAAIARIMAIPRVNALLGRIRLDAGSATLTK</sequence>
<feature type="transmembrane region" description="Helical" evidence="1">
    <location>
        <begin position="58"/>
        <end position="80"/>
    </location>
</feature>
<dbReference type="KEGG" id="vg:77932191"/>
<evidence type="ECO:0000256" key="1">
    <source>
        <dbReference type="SAM" id="Phobius"/>
    </source>
</evidence>